<keyword evidence="9 12" id="KW-0255">Endonuclease</keyword>
<evidence type="ECO:0000256" key="1">
    <source>
        <dbReference type="ARBA" id="ARBA00000077"/>
    </source>
</evidence>
<name>A0ABT4VH89_9HELI</name>
<comment type="catalytic activity">
    <reaction evidence="1 12 13">
        <text>Endonucleolytic cleavage to 5'-phosphomonoester.</text>
        <dbReference type="EC" id="3.1.26.4"/>
    </reaction>
</comment>
<comment type="cofactor">
    <cofactor evidence="2">
        <name>Mg(2+)</name>
        <dbReference type="ChEBI" id="CHEBI:18420"/>
    </cofactor>
</comment>
<dbReference type="InterPro" id="IPR012337">
    <property type="entry name" value="RNaseH-like_sf"/>
</dbReference>
<dbReference type="PANTHER" id="PTHR10954:SF18">
    <property type="entry name" value="RIBONUCLEASE HII"/>
    <property type="match status" value="1"/>
</dbReference>
<feature type="binding site" evidence="12">
    <location>
        <position position="94"/>
    </location>
    <ligand>
        <name>a divalent metal cation</name>
        <dbReference type="ChEBI" id="CHEBI:60240"/>
    </ligand>
</feature>
<dbReference type="GO" id="GO:0004523">
    <property type="term" value="F:RNA-DNA hybrid ribonuclease activity"/>
    <property type="evidence" value="ECO:0007669"/>
    <property type="project" value="UniProtKB-EC"/>
</dbReference>
<organism evidence="15 16">
    <name type="scientific">Helicobacter ibis</name>
    <dbReference type="NCBI Taxonomy" id="2962633"/>
    <lineage>
        <taxon>Bacteria</taxon>
        <taxon>Pseudomonadati</taxon>
        <taxon>Campylobacterota</taxon>
        <taxon>Epsilonproteobacteria</taxon>
        <taxon>Campylobacterales</taxon>
        <taxon>Helicobacteraceae</taxon>
        <taxon>Helicobacter</taxon>
    </lineage>
</organism>
<evidence type="ECO:0000256" key="7">
    <source>
        <dbReference type="ARBA" id="ARBA00022722"/>
    </source>
</evidence>
<evidence type="ECO:0000256" key="9">
    <source>
        <dbReference type="ARBA" id="ARBA00022759"/>
    </source>
</evidence>
<evidence type="ECO:0000256" key="4">
    <source>
        <dbReference type="ARBA" id="ARBA00004496"/>
    </source>
</evidence>
<evidence type="ECO:0000259" key="14">
    <source>
        <dbReference type="PROSITE" id="PS51975"/>
    </source>
</evidence>
<evidence type="ECO:0000256" key="6">
    <source>
        <dbReference type="ARBA" id="ARBA00022490"/>
    </source>
</evidence>
<gene>
    <name evidence="15" type="ORF">PF021_07670</name>
</gene>
<evidence type="ECO:0000256" key="8">
    <source>
        <dbReference type="ARBA" id="ARBA00022723"/>
    </source>
</evidence>
<dbReference type="PROSITE" id="PS51975">
    <property type="entry name" value="RNASE_H_2"/>
    <property type="match status" value="1"/>
</dbReference>
<keyword evidence="16" id="KW-1185">Reference proteome</keyword>
<feature type="binding site" evidence="12">
    <location>
        <position position="8"/>
    </location>
    <ligand>
        <name>a divalent metal cation</name>
        <dbReference type="ChEBI" id="CHEBI:60240"/>
    </ligand>
</feature>
<proteinExistence type="inferred from homology"/>
<evidence type="ECO:0000313" key="16">
    <source>
        <dbReference type="Proteomes" id="UP001210261"/>
    </source>
</evidence>
<dbReference type="SUPFAM" id="SSF53098">
    <property type="entry name" value="Ribonuclease H-like"/>
    <property type="match status" value="1"/>
</dbReference>
<dbReference type="InterPro" id="IPR024567">
    <property type="entry name" value="RNase_HII/HIII_dom"/>
</dbReference>
<accession>A0ABT4VH89</accession>
<dbReference type="Proteomes" id="UP001210261">
    <property type="component" value="Unassembled WGS sequence"/>
</dbReference>
<comment type="cofactor">
    <cofactor evidence="12">
        <name>Mn(2+)</name>
        <dbReference type="ChEBI" id="CHEBI:29035"/>
    </cofactor>
    <cofactor evidence="12">
        <name>Mg(2+)</name>
        <dbReference type="ChEBI" id="CHEBI:18420"/>
    </cofactor>
    <text evidence="12">Manganese or magnesium. Binds 1 divalent metal ion per monomer in the absence of substrate. May bind a second metal ion after substrate binding.</text>
</comment>
<keyword evidence="8 12" id="KW-0479">Metal-binding</keyword>
<comment type="caution">
    <text evidence="15">The sequence shown here is derived from an EMBL/GenBank/DDBJ whole genome shotgun (WGS) entry which is preliminary data.</text>
</comment>
<evidence type="ECO:0000256" key="13">
    <source>
        <dbReference type="RuleBase" id="RU003515"/>
    </source>
</evidence>
<keyword evidence="7 12" id="KW-0540">Nuclease</keyword>
<keyword evidence="6" id="KW-0963">Cytoplasm</keyword>
<feature type="domain" description="RNase H type-2" evidence="14">
    <location>
        <begin position="1"/>
        <end position="184"/>
    </location>
</feature>
<dbReference type="NCBIfam" id="NF000595">
    <property type="entry name" value="PRK00015.1-3"/>
    <property type="match status" value="1"/>
</dbReference>
<dbReference type="EC" id="3.1.26.4" evidence="13"/>
<dbReference type="InterPro" id="IPR036397">
    <property type="entry name" value="RNaseH_sf"/>
</dbReference>
<comment type="function">
    <text evidence="3 13">Endonuclease that specifically degrades the RNA of RNA-DNA hybrids.</text>
</comment>
<dbReference type="Pfam" id="PF01351">
    <property type="entry name" value="RNase_HII"/>
    <property type="match status" value="1"/>
</dbReference>
<comment type="similarity">
    <text evidence="5 13">Belongs to the RNase HII family.</text>
</comment>
<evidence type="ECO:0000256" key="12">
    <source>
        <dbReference type="PROSITE-ProRule" id="PRU01319"/>
    </source>
</evidence>
<evidence type="ECO:0000256" key="3">
    <source>
        <dbReference type="ARBA" id="ARBA00004065"/>
    </source>
</evidence>
<dbReference type="EMBL" id="JAQHXR010000005">
    <property type="protein sequence ID" value="MDA3969543.1"/>
    <property type="molecule type" value="Genomic_DNA"/>
</dbReference>
<evidence type="ECO:0000256" key="11">
    <source>
        <dbReference type="ARBA" id="ARBA00023211"/>
    </source>
</evidence>
<keyword evidence="10 12" id="KW-0378">Hydrolase</keyword>
<dbReference type="InterPro" id="IPR022898">
    <property type="entry name" value="RNase_HII"/>
</dbReference>
<evidence type="ECO:0000313" key="15">
    <source>
        <dbReference type="EMBL" id="MDA3969543.1"/>
    </source>
</evidence>
<keyword evidence="11" id="KW-0464">Manganese</keyword>
<evidence type="ECO:0000256" key="10">
    <source>
        <dbReference type="ARBA" id="ARBA00022801"/>
    </source>
</evidence>
<evidence type="ECO:0000256" key="2">
    <source>
        <dbReference type="ARBA" id="ARBA00001946"/>
    </source>
</evidence>
<evidence type="ECO:0000256" key="5">
    <source>
        <dbReference type="ARBA" id="ARBA00007383"/>
    </source>
</evidence>
<dbReference type="RefSeq" id="WP_271021904.1">
    <property type="nucleotide sequence ID" value="NZ_JAQHXR010000005.1"/>
</dbReference>
<dbReference type="CDD" id="cd07182">
    <property type="entry name" value="RNase_HII_bacteria_HII_like"/>
    <property type="match status" value="1"/>
</dbReference>
<reference evidence="15 16" key="1">
    <citation type="submission" date="2023-01" db="EMBL/GenBank/DDBJ databases">
        <title>Description of Helicobacter ibis sp. nov. isolated from faecal droppings of black-faced ibis (Theristicus melanopis).</title>
        <authorList>
            <person name="Lopez-Cantillo M."/>
            <person name="Vidal-Veuthey B."/>
            <person name="Mella A."/>
            <person name="De La Haba R."/>
            <person name="Collado L."/>
        </authorList>
    </citation>
    <scope>NUCLEOTIDE SEQUENCE [LARGE SCALE GENOMIC DNA]</scope>
    <source>
        <strain evidence="15 16">A82</strain>
    </source>
</reference>
<sequence length="185" mass="20934">MIICGIDEAGRGCIAGSLFVCGVVLKCDIAELKDSKKLSQKQRFSLLDTIKENSKFHLVKKDSKEIDKYGLSKCIRESLLEIIDNLCADRYIFDGNCNFKINTLETLIKGDNKLQPISAASIVAKCAKDSEMIEISQKYPQYNFHNNKGYVTKEHIESIEKYGLCEIHRTSYHIKSLDKSIFNLG</sequence>
<dbReference type="PANTHER" id="PTHR10954">
    <property type="entry name" value="RIBONUCLEASE H2 SUBUNIT A"/>
    <property type="match status" value="1"/>
</dbReference>
<protein>
    <recommendedName>
        <fullName evidence="13">Ribonuclease</fullName>
        <ecNumber evidence="13">3.1.26.4</ecNumber>
    </recommendedName>
</protein>
<dbReference type="Gene3D" id="3.30.420.10">
    <property type="entry name" value="Ribonuclease H-like superfamily/Ribonuclease H"/>
    <property type="match status" value="1"/>
</dbReference>
<comment type="subcellular location">
    <subcellularLocation>
        <location evidence="4">Cytoplasm</location>
    </subcellularLocation>
</comment>
<dbReference type="InterPro" id="IPR001352">
    <property type="entry name" value="RNase_HII/HIII"/>
</dbReference>
<feature type="binding site" evidence="12">
    <location>
        <position position="7"/>
    </location>
    <ligand>
        <name>a divalent metal cation</name>
        <dbReference type="ChEBI" id="CHEBI:60240"/>
    </ligand>
</feature>